<comment type="similarity">
    <text evidence="1">Belongs to the protein kinase superfamily. STE Ser/Thr protein kinase family. MAP kinase kinase kinase subfamily.</text>
</comment>
<evidence type="ECO:0000256" key="8">
    <source>
        <dbReference type="ARBA" id="ARBA00047559"/>
    </source>
</evidence>
<keyword evidence="7 10" id="KW-0067">ATP-binding</keyword>
<evidence type="ECO:0000313" key="13">
    <source>
        <dbReference type="Proteomes" id="UP000087766"/>
    </source>
</evidence>
<feature type="domain" description="Protein kinase" evidence="12">
    <location>
        <begin position="136"/>
        <end position="389"/>
    </location>
</feature>
<reference evidence="14" key="2">
    <citation type="submission" date="2025-08" db="UniProtKB">
        <authorList>
            <consortium name="RefSeq"/>
        </authorList>
    </citation>
    <scope>IDENTIFICATION</scope>
    <source>
        <tissue evidence="14">Leaf</tissue>
    </source>
</reference>
<dbReference type="InterPro" id="IPR050538">
    <property type="entry name" value="MAP_kinase_kinase_kinase"/>
</dbReference>
<keyword evidence="13" id="KW-1185">Reference proteome</keyword>
<evidence type="ECO:0000256" key="1">
    <source>
        <dbReference type="ARBA" id="ARBA00006529"/>
    </source>
</evidence>
<dbReference type="PROSITE" id="PS50011">
    <property type="entry name" value="PROTEIN_KINASE_DOM"/>
    <property type="match status" value="1"/>
</dbReference>
<evidence type="ECO:0000313" key="14">
    <source>
        <dbReference type="RefSeq" id="XP_014517501.1"/>
    </source>
</evidence>
<dbReference type="EC" id="2.7.11.25" evidence="2"/>
<evidence type="ECO:0000256" key="7">
    <source>
        <dbReference type="ARBA" id="ARBA00022840"/>
    </source>
</evidence>
<evidence type="ECO:0000256" key="3">
    <source>
        <dbReference type="ARBA" id="ARBA00022527"/>
    </source>
</evidence>
<dbReference type="GO" id="GO:1902065">
    <property type="term" value="P:response to L-glutamate"/>
    <property type="evidence" value="ECO:0007669"/>
    <property type="project" value="UniProtKB-ARBA"/>
</dbReference>
<proteinExistence type="inferred from homology"/>
<dbReference type="Proteomes" id="UP000087766">
    <property type="component" value="Chromosome 10"/>
</dbReference>
<keyword evidence="4" id="KW-0808">Transferase</keyword>
<dbReference type="AlphaFoldDB" id="A0A1S3VGL3"/>
<accession>A0A1S3VGL3</accession>
<dbReference type="SMR" id="A0A1S3VGL3"/>
<protein>
    <recommendedName>
        <fullName evidence="2">mitogen-activated protein kinase kinase kinase</fullName>
        <ecNumber evidence="2">2.7.11.25</ecNumber>
    </recommendedName>
</protein>
<dbReference type="PANTHER" id="PTHR48016:SF29">
    <property type="entry name" value="MITOGEN-ACTIVATED PROTEIN KINASE KINASE KINASE 1-RELATED"/>
    <property type="match status" value="1"/>
</dbReference>
<dbReference type="InterPro" id="IPR008271">
    <property type="entry name" value="Ser/Thr_kinase_AS"/>
</dbReference>
<gene>
    <name evidence="14" type="primary">LOC106774995</name>
</gene>
<dbReference type="RefSeq" id="XP_014517501.1">
    <property type="nucleotide sequence ID" value="XM_014662015.2"/>
</dbReference>
<comment type="catalytic activity">
    <reaction evidence="9">
        <text>L-seryl-[protein] + ATP = O-phospho-L-seryl-[protein] + ADP + H(+)</text>
        <dbReference type="Rhea" id="RHEA:17989"/>
        <dbReference type="Rhea" id="RHEA-COMP:9863"/>
        <dbReference type="Rhea" id="RHEA-COMP:11604"/>
        <dbReference type="ChEBI" id="CHEBI:15378"/>
        <dbReference type="ChEBI" id="CHEBI:29999"/>
        <dbReference type="ChEBI" id="CHEBI:30616"/>
        <dbReference type="ChEBI" id="CHEBI:83421"/>
        <dbReference type="ChEBI" id="CHEBI:456216"/>
        <dbReference type="EC" id="2.7.11.25"/>
    </reaction>
</comment>
<keyword evidence="5 10" id="KW-0547">Nucleotide-binding</keyword>
<dbReference type="PANTHER" id="PTHR48016">
    <property type="entry name" value="MAP KINASE KINASE KINASE SSK2-RELATED-RELATED"/>
    <property type="match status" value="1"/>
</dbReference>
<dbReference type="SUPFAM" id="SSF56112">
    <property type="entry name" value="Protein kinase-like (PK-like)"/>
    <property type="match status" value="1"/>
</dbReference>
<dbReference type="STRING" id="3916.A0A1S3VGL3"/>
<dbReference type="Gene3D" id="1.10.510.10">
    <property type="entry name" value="Transferase(Phosphotransferase) domain 1"/>
    <property type="match status" value="1"/>
</dbReference>
<dbReference type="PRINTS" id="PR00109">
    <property type="entry name" value="TYRKINASE"/>
</dbReference>
<dbReference type="GO" id="GO:0005524">
    <property type="term" value="F:ATP binding"/>
    <property type="evidence" value="ECO:0007669"/>
    <property type="project" value="UniProtKB-UniRule"/>
</dbReference>
<keyword evidence="3 11" id="KW-0723">Serine/threonine-protein kinase</keyword>
<dbReference type="GO" id="GO:0005737">
    <property type="term" value="C:cytoplasm"/>
    <property type="evidence" value="ECO:0007669"/>
    <property type="project" value="TreeGrafter"/>
</dbReference>
<dbReference type="PROSITE" id="PS00108">
    <property type="entry name" value="PROTEIN_KINASE_ST"/>
    <property type="match status" value="1"/>
</dbReference>
<name>A0A1S3VGL3_VIGRR</name>
<dbReference type="InterPro" id="IPR017441">
    <property type="entry name" value="Protein_kinase_ATP_BS"/>
</dbReference>
<dbReference type="SMART" id="SM00220">
    <property type="entry name" value="S_TKc"/>
    <property type="match status" value="1"/>
</dbReference>
<evidence type="ECO:0000256" key="9">
    <source>
        <dbReference type="ARBA" id="ARBA00048329"/>
    </source>
</evidence>
<keyword evidence="6 14" id="KW-0418">Kinase</keyword>
<dbReference type="GO" id="GO:0004709">
    <property type="term" value="F:MAP kinase kinase kinase activity"/>
    <property type="evidence" value="ECO:0007669"/>
    <property type="project" value="UniProtKB-EC"/>
</dbReference>
<dbReference type="InterPro" id="IPR011009">
    <property type="entry name" value="Kinase-like_dom_sf"/>
</dbReference>
<evidence type="ECO:0000256" key="5">
    <source>
        <dbReference type="ARBA" id="ARBA00022741"/>
    </source>
</evidence>
<dbReference type="InterPro" id="IPR001245">
    <property type="entry name" value="Ser-Thr/Tyr_kinase_cat_dom"/>
</dbReference>
<dbReference type="Pfam" id="PF00069">
    <property type="entry name" value="Pkinase"/>
    <property type="match status" value="1"/>
</dbReference>
<dbReference type="InterPro" id="IPR000719">
    <property type="entry name" value="Prot_kinase_dom"/>
</dbReference>
<reference evidence="13" key="1">
    <citation type="journal article" date="2014" name="Nat. Commun.">
        <title>Genome sequence of mungbean and insights into evolution within Vigna species.</title>
        <authorList>
            <person name="Kang Y.J."/>
            <person name="Kim S.K."/>
            <person name="Kim M.Y."/>
            <person name="Lestari P."/>
            <person name="Kim K.H."/>
            <person name="Ha B.K."/>
            <person name="Jun T.H."/>
            <person name="Hwang W.J."/>
            <person name="Lee T."/>
            <person name="Lee J."/>
            <person name="Shim S."/>
            <person name="Yoon M.Y."/>
            <person name="Jang Y.E."/>
            <person name="Han K.S."/>
            <person name="Taeprayoon P."/>
            <person name="Yoon N."/>
            <person name="Somta P."/>
            <person name="Tanya P."/>
            <person name="Kim K.S."/>
            <person name="Gwag J.G."/>
            <person name="Moon J.K."/>
            <person name="Lee Y.H."/>
            <person name="Park B.S."/>
            <person name="Bombarely A."/>
            <person name="Doyle J.J."/>
            <person name="Jackson S.A."/>
            <person name="Schafleitner R."/>
            <person name="Srinives P."/>
            <person name="Varshney R.K."/>
            <person name="Lee S.H."/>
        </authorList>
    </citation>
    <scope>NUCLEOTIDE SEQUENCE [LARGE SCALE GENOMIC DNA]</scope>
    <source>
        <strain evidence="13">cv. VC1973A</strain>
    </source>
</reference>
<dbReference type="PROSITE" id="PS00107">
    <property type="entry name" value="PROTEIN_KINASE_ATP"/>
    <property type="match status" value="1"/>
</dbReference>
<sequence>MDSAIRGIDAAIKSSSDSILGKGEYRVRGFDSAVDSAIKSRTTSNSEIFSVHGFGWTVKNAIQSTTAPNFQTHHSVHSFGCAMENAIMSGAGPNPSPLHSFASAVDEAICSRVVAEAEVEGETKESPNRASYAGSWQKGYMLGKGSFGTVYEAFTDDGNFFAVKEVSLLDHRSKGKQSIFQLRQEISLLSQFRHDNIVQYLGTDKDNDKLYIFLEIVTKGSLAVLYQKYQLMDSQVSAYTRQILSGLKYLHDRNVVHRDIKCANILVDATGSIKLADFGLAKITKLNDVKSIGGSLNWMAPEVVNLRSCGYGLAADIWSLGCTVLEMLTRQPPYYHLEEMQVIFQIGGGEPPPVPASLSTNARDFILKCLQADPNKRPPVAQLLDHPFVNLCTTLKYGEHSEDVFLR</sequence>
<evidence type="ECO:0000256" key="11">
    <source>
        <dbReference type="RuleBase" id="RU000304"/>
    </source>
</evidence>
<evidence type="ECO:0000256" key="10">
    <source>
        <dbReference type="PROSITE-ProRule" id="PRU10141"/>
    </source>
</evidence>
<evidence type="ECO:0000256" key="6">
    <source>
        <dbReference type="ARBA" id="ARBA00022777"/>
    </source>
</evidence>
<dbReference type="KEGG" id="vra:106774995"/>
<dbReference type="GeneID" id="106774995"/>
<evidence type="ECO:0000256" key="4">
    <source>
        <dbReference type="ARBA" id="ARBA00022679"/>
    </source>
</evidence>
<feature type="binding site" evidence="10">
    <location>
        <position position="164"/>
    </location>
    <ligand>
        <name>ATP</name>
        <dbReference type="ChEBI" id="CHEBI:30616"/>
    </ligand>
</feature>
<evidence type="ECO:0000259" key="12">
    <source>
        <dbReference type="PROSITE" id="PS50011"/>
    </source>
</evidence>
<evidence type="ECO:0000256" key="2">
    <source>
        <dbReference type="ARBA" id="ARBA00012406"/>
    </source>
</evidence>
<dbReference type="OrthoDB" id="1392272at2759"/>
<comment type="catalytic activity">
    <reaction evidence="8">
        <text>L-threonyl-[protein] + ATP = O-phospho-L-threonyl-[protein] + ADP + H(+)</text>
        <dbReference type="Rhea" id="RHEA:46608"/>
        <dbReference type="Rhea" id="RHEA-COMP:11060"/>
        <dbReference type="Rhea" id="RHEA-COMP:11605"/>
        <dbReference type="ChEBI" id="CHEBI:15378"/>
        <dbReference type="ChEBI" id="CHEBI:30013"/>
        <dbReference type="ChEBI" id="CHEBI:30616"/>
        <dbReference type="ChEBI" id="CHEBI:61977"/>
        <dbReference type="ChEBI" id="CHEBI:456216"/>
        <dbReference type="EC" id="2.7.11.25"/>
    </reaction>
</comment>
<organism evidence="13 14">
    <name type="scientific">Vigna radiata var. radiata</name>
    <name type="common">Mung bean</name>
    <name type="synonym">Phaseolus aureus</name>
    <dbReference type="NCBI Taxonomy" id="3916"/>
    <lineage>
        <taxon>Eukaryota</taxon>
        <taxon>Viridiplantae</taxon>
        <taxon>Streptophyta</taxon>
        <taxon>Embryophyta</taxon>
        <taxon>Tracheophyta</taxon>
        <taxon>Spermatophyta</taxon>
        <taxon>Magnoliopsida</taxon>
        <taxon>eudicotyledons</taxon>
        <taxon>Gunneridae</taxon>
        <taxon>Pentapetalae</taxon>
        <taxon>rosids</taxon>
        <taxon>fabids</taxon>
        <taxon>Fabales</taxon>
        <taxon>Fabaceae</taxon>
        <taxon>Papilionoideae</taxon>
        <taxon>50 kb inversion clade</taxon>
        <taxon>NPAAA clade</taxon>
        <taxon>indigoferoid/millettioid clade</taxon>
        <taxon>Phaseoleae</taxon>
        <taxon>Vigna</taxon>
    </lineage>
</organism>
<dbReference type="FunFam" id="1.10.510.10:FF:000359">
    <property type="entry name" value="Mitogen-activated protein kinase 1, putative, expressed"/>
    <property type="match status" value="1"/>
</dbReference>